<gene>
    <name evidence="2" type="ORF">Pla108_08610</name>
</gene>
<dbReference type="InterPro" id="IPR013429">
    <property type="entry name" value="Regulatory_FmdB_Zinc_ribbon"/>
</dbReference>
<name>A0A5C6AKY4_9BACT</name>
<comment type="caution">
    <text evidence="2">The sequence shown here is derived from an EMBL/GenBank/DDBJ whole genome shotgun (WGS) entry which is preliminary data.</text>
</comment>
<dbReference type="AlphaFoldDB" id="A0A5C6AKY4"/>
<dbReference type="RefSeq" id="WP_146443328.1">
    <property type="nucleotide sequence ID" value="NZ_SJPR01000001.1"/>
</dbReference>
<dbReference type="Pfam" id="PF09723">
    <property type="entry name" value="Zn_ribbon_8"/>
    <property type="match status" value="1"/>
</dbReference>
<evidence type="ECO:0000259" key="1">
    <source>
        <dbReference type="SMART" id="SM00834"/>
    </source>
</evidence>
<organism evidence="2 3">
    <name type="scientific">Botrimarina colliarenosi</name>
    <dbReference type="NCBI Taxonomy" id="2528001"/>
    <lineage>
        <taxon>Bacteria</taxon>
        <taxon>Pseudomonadati</taxon>
        <taxon>Planctomycetota</taxon>
        <taxon>Planctomycetia</taxon>
        <taxon>Pirellulales</taxon>
        <taxon>Lacipirellulaceae</taxon>
        <taxon>Botrimarina</taxon>
    </lineage>
</organism>
<evidence type="ECO:0000313" key="2">
    <source>
        <dbReference type="EMBL" id="TWT99918.1"/>
    </source>
</evidence>
<dbReference type="Proteomes" id="UP000317421">
    <property type="component" value="Unassembled WGS sequence"/>
</dbReference>
<dbReference type="SMART" id="SM00834">
    <property type="entry name" value="CxxC_CXXC_SSSS"/>
    <property type="match status" value="1"/>
</dbReference>
<sequence length="71" mass="7329">MPLYEYLCKSCDHEVEVLVRSPEERPACPDCGRTELVKLLSVCATPSGSGRPEAGPPAGSCGSGCGCFPAG</sequence>
<accession>A0A5C6AKY4</accession>
<protein>
    <submittedName>
        <fullName evidence="2">Zinc ribbon domain protein</fullName>
    </submittedName>
</protein>
<keyword evidence="3" id="KW-1185">Reference proteome</keyword>
<dbReference type="NCBIfam" id="TIGR02605">
    <property type="entry name" value="CxxC_CxxC_SSSS"/>
    <property type="match status" value="1"/>
</dbReference>
<evidence type="ECO:0000313" key="3">
    <source>
        <dbReference type="Proteomes" id="UP000317421"/>
    </source>
</evidence>
<dbReference type="EMBL" id="SJPR01000001">
    <property type="protein sequence ID" value="TWT99918.1"/>
    <property type="molecule type" value="Genomic_DNA"/>
</dbReference>
<proteinExistence type="predicted"/>
<reference evidence="2 3" key="1">
    <citation type="submission" date="2019-02" db="EMBL/GenBank/DDBJ databases">
        <title>Deep-cultivation of Planctomycetes and their phenomic and genomic characterization uncovers novel biology.</title>
        <authorList>
            <person name="Wiegand S."/>
            <person name="Jogler M."/>
            <person name="Boedeker C."/>
            <person name="Pinto D."/>
            <person name="Vollmers J."/>
            <person name="Rivas-Marin E."/>
            <person name="Kohn T."/>
            <person name="Peeters S.H."/>
            <person name="Heuer A."/>
            <person name="Rast P."/>
            <person name="Oberbeckmann S."/>
            <person name="Bunk B."/>
            <person name="Jeske O."/>
            <person name="Meyerdierks A."/>
            <person name="Storesund J.E."/>
            <person name="Kallscheuer N."/>
            <person name="Luecker S."/>
            <person name="Lage O.M."/>
            <person name="Pohl T."/>
            <person name="Merkel B.J."/>
            <person name="Hornburger P."/>
            <person name="Mueller R.-W."/>
            <person name="Bruemmer F."/>
            <person name="Labrenz M."/>
            <person name="Spormann A.M."/>
            <person name="Op Den Camp H."/>
            <person name="Overmann J."/>
            <person name="Amann R."/>
            <person name="Jetten M.S.M."/>
            <person name="Mascher T."/>
            <person name="Medema M.H."/>
            <person name="Devos D.P."/>
            <person name="Kaster A.-K."/>
            <person name="Ovreas L."/>
            <person name="Rohde M."/>
            <person name="Galperin M.Y."/>
            <person name="Jogler C."/>
        </authorList>
    </citation>
    <scope>NUCLEOTIDE SEQUENCE [LARGE SCALE GENOMIC DNA]</scope>
    <source>
        <strain evidence="2 3">Pla108</strain>
    </source>
</reference>
<dbReference type="OrthoDB" id="9813321at2"/>
<feature type="domain" description="Putative regulatory protein FmdB zinc ribbon" evidence="1">
    <location>
        <begin position="1"/>
        <end position="41"/>
    </location>
</feature>